<dbReference type="eggNOG" id="COG3211">
    <property type="taxonomic scope" value="Bacteria"/>
</dbReference>
<keyword evidence="2" id="KW-1185">Reference proteome</keyword>
<accession>W4QQX2</accession>
<protein>
    <submittedName>
        <fullName evidence="1">Uncharacterized protein</fullName>
    </submittedName>
</protein>
<dbReference type="EMBL" id="BAUV01000008">
    <property type="protein sequence ID" value="GAE34490.1"/>
    <property type="molecule type" value="Genomic_DNA"/>
</dbReference>
<organism evidence="1 2">
    <name type="scientific">Halalkalibacter akibai (strain ATCC 43226 / DSM 21942 / CIP 109018 / JCM 9157 / 1139)</name>
    <name type="common">Bacillus akibai</name>
    <dbReference type="NCBI Taxonomy" id="1236973"/>
    <lineage>
        <taxon>Bacteria</taxon>
        <taxon>Bacillati</taxon>
        <taxon>Bacillota</taxon>
        <taxon>Bacilli</taxon>
        <taxon>Bacillales</taxon>
        <taxon>Bacillaceae</taxon>
        <taxon>Halalkalibacter</taxon>
    </lineage>
</organism>
<evidence type="ECO:0000313" key="2">
    <source>
        <dbReference type="Proteomes" id="UP000018896"/>
    </source>
</evidence>
<comment type="caution">
    <text evidence="1">The sequence shown here is derived from an EMBL/GenBank/DDBJ whole genome shotgun (WGS) entry which is preliminary data.</text>
</comment>
<gene>
    <name evidence="1" type="ORF">JCM9157_1551</name>
</gene>
<name>W4QQX2_HALA3</name>
<dbReference type="AlphaFoldDB" id="W4QQX2"/>
<dbReference type="Proteomes" id="UP000018896">
    <property type="component" value="Unassembled WGS sequence"/>
</dbReference>
<sequence length="70" mass="7486">MFVNIQTPGLTLAIWGPFARRNAARARTMNHAAPPAGFAPKVTDKLTAFAEEQGISILEAAALERHGVTI</sequence>
<dbReference type="STRING" id="1236973.JCM9157_1551"/>
<proteinExistence type="predicted"/>
<evidence type="ECO:0000313" key="1">
    <source>
        <dbReference type="EMBL" id="GAE34490.1"/>
    </source>
</evidence>
<reference evidence="1 2" key="1">
    <citation type="journal article" date="2014" name="Genome Announc.">
        <title>Draft Genome Sequences of Three Alkaliphilic Bacillus Strains, Bacillus wakoensis JCM 9140T, Bacillus akibai JCM 9157T, and Bacillus hemicellulosilyticus JCM 9152T.</title>
        <authorList>
            <person name="Yuki M."/>
            <person name="Oshima K."/>
            <person name="Suda W."/>
            <person name="Oshida Y."/>
            <person name="Kitamura K."/>
            <person name="Iida T."/>
            <person name="Hattori M."/>
            <person name="Ohkuma M."/>
        </authorList>
    </citation>
    <scope>NUCLEOTIDE SEQUENCE [LARGE SCALE GENOMIC DNA]</scope>
    <source>
        <strain evidence="1 2">JCM 9157</strain>
    </source>
</reference>